<name>A0A1I7ZBW2_9BILA</name>
<keyword evidence="1" id="KW-1185">Reference proteome</keyword>
<evidence type="ECO:0000313" key="2">
    <source>
        <dbReference type="WBParaSite" id="L893_g2485.t1"/>
    </source>
</evidence>
<dbReference type="Proteomes" id="UP000095287">
    <property type="component" value="Unplaced"/>
</dbReference>
<accession>A0A1I7ZBW2</accession>
<dbReference type="WBParaSite" id="L893_g2485.t1">
    <property type="protein sequence ID" value="L893_g2485.t1"/>
    <property type="gene ID" value="L893_g2485"/>
</dbReference>
<reference evidence="2" key="1">
    <citation type="submission" date="2016-11" db="UniProtKB">
        <authorList>
            <consortium name="WormBaseParasite"/>
        </authorList>
    </citation>
    <scope>IDENTIFICATION</scope>
</reference>
<evidence type="ECO:0000313" key="1">
    <source>
        <dbReference type="Proteomes" id="UP000095287"/>
    </source>
</evidence>
<dbReference type="AlphaFoldDB" id="A0A1I7ZBW2"/>
<proteinExistence type="predicted"/>
<protein>
    <submittedName>
        <fullName evidence="2">Defensin-like protein</fullName>
    </submittedName>
</protein>
<sequence length="190" mass="21419">MSIIMPFHAVRPTGSDVQSSKFFFKGIFNRIPPKEDKSSSVRIRMFRIIHTCVLLIIVLAVSKSLSGTIRNTADEEKEKLIPMSRDGPEVAIDYEFIGSRKGQRRPTQAPVIMSEQSRNCSFNVICTDHRLFECPGGCMGFFPGKCKQDSCQKFNECFDEKELARDCSCDCMPSGIREVIQSSVVTRCCK</sequence>
<organism evidence="1 2">
    <name type="scientific">Steinernema glaseri</name>
    <dbReference type="NCBI Taxonomy" id="37863"/>
    <lineage>
        <taxon>Eukaryota</taxon>
        <taxon>Metazoa</taxon>
        <taxon>Ecdysozoa</taxon>
        <taxon>Nematoda</taxon>
        <taxon>Chromadorea</taxon>
        <taxon>Rhabditida</taxon>
        <taxon>Tylenchina</taxon>
        <taxon>Panagrolaimomorpha</taxon>
        <taxon>Strongyloidoidea</taxon>
        <taxon>Steinernematidae</taxon>
        <taxon>Steinernema</taxon>
    </lineage>
</organism>